<proteinExistence type="predicted"/>
<dbReference type="PATRIC" id="fig|933944.5.peg.1120"/>
<evidence type="ECO:0000313" key="2">
    <source>
        <dbReference type="Proteomes" id="UP000176087"/>
    </source>
</evidence>
<protein>
    <submittedName>
        <fullName evidence="1">Thioesterase</fullName>
    </submittedName>
</protein>
<dbReference type="OrthoDB" id="3683044at2"/>
<comment type="caution">
    <text evidence="1">The sequence shown here is derived from an EMBL/GenBank/DDBJ whole genome shotgun (WGS) entry which is preliminary data.</text>
</comment>
<reference evidence="1 2" key="1">
    <citation type="journal article" date="2016" name="Front. Microbiol.">
        <title>Comparative Genomics Analysis of Streptomyces Species Reveals Their Adaptation to the Marine Environment and Their Diversity at the Genomic Level.</title>
        <authorList>
            <person name="Tian X."/>
            <person name="Zhang Z."/>
            <person name="Yang T."/>
            <person name="Chen M."/>
            <person name="Li J."/>
            <person name="Chen F."/>
            <person name="Yang J."/>
            <person name="Li W."/>
            <person name="Zhang B."/>
            <person name="Zhang Z."/>
            <person name="Wu J."/>
            <person name="Zhang C."/>
            <person name="Long L."/>
            <person name="Xiao J."/>
        </authorList>
    </citation>
    <scope>NUCLEOTIDE SEQUENCE [LARGE SCALE GENOMIC DNA]</scope>
    <source>
        <strain evidence="1 2">SCSIO 10390</strain>
    </source>
</reference>
<evidence type="ECO:0000313" key="1">
    <source>
        <dbReference type="EMBL" id="OEU88517.1"/>
    </source>
</evidence>
<dbReference type="STRING" id="933944.AN215_15440"/>
<dbReference type="CDD" id="cd00586">
    <property type="entry name" value="4HBT"/>
    <property type="match status" value="1"/>
</dbReference>
<dbReference type="Gene3D" id="3.10.129.10">
    <property type="entry name" value="Hotdog Thioesterase"/>
    <property type="match status" value="1"/>
</dbReference>
<gene>
    <name evidence="1" type="ORF">AN215_15440</name>
</gene>
<name>A0A1E7JLJ7_9ACTN</name>
<dbReference type="AlphaFoldDB" id="A0A1E7JLJ7"/>
<dbReference type="PANTHER" id="PTHR31793">
    <property type="entry name" value="4-HYDROXYBENZOYL-COA THIOESTERASE FAMILY MEMBER"/>
    <property type="match status" value="1"/>
</dbReference>
<dbReference type="SUPFAM" id="SSF54637">
    <property type="entry name" value="Thioesterase/thiol ester dehydrase-isomerase"/>
    <property type="match status" value="1"/>
</dbReference>
<dbReference type="Pfam" id="PF13279">
    <property type="entry name" value="4HBT_2"/>
    <property type="match status" value="1"/>
</dbReference>
<keyword evidence="2" id="KW-1185">Reference proteome</keyword>
<dbReference type="Proteomes" id="UP000176087">
    <property type="component" value="Unassembled WGS sequence"/>
</dbReference>
<dbReference type="EMBL" id="LJGT01000040">
    <property type="protein sequence ID" value="OEU88517.1"/>
    <property type="molecule type" value="Genomic_DNA"/>
</dbReference>
<dbReference type="InterPro" id="IPR050563">
    <property type="entry name" value="4-hydroxybenzoyl-CoA_TE"/>
</dbReference>
<sequence>MYRGTVYPWHCDQMGHMNVMWYVGKFDEATWQLFASFGVTPDYLRNSGRGMVAVDQRISYQRELLAGDIVVVRSALLEVREKVIRFCHRMENAATGEVAALTVLTGVHFDTEARRSRPLPEELSKRARALVSDFDPGI</sequence>
<organism evidence="1 2">
    <name type="scientific">Streptomyces abyssalis</name>
    <dbReference type="NCBI Taxonomy" id="933944"/>
    <lineage>
        <taxon>Bacteria</taxon>
        <taxon>Bacillati</taxon>
        <taxon>Actinomycetota</taxon>
        <taxon>Actinomycetes</taxon>
        <taxon>Kitasatosporales</taxon>
        <taxon>Streptomycetaceae</taxon>
        <taxon>Streptomyces</taxon>
    </lineage>
</organism>
<accession>A0A1E7JLJ7</accession>
<dbReference type="GO" id="GO:0047617">
    <property type="term" value="F:fatty acyl-CoA hydrolase activity"/>
    <property type="evidence" value="ECO:0007669"/>
    <property type="project" value="TreeGrafter"/>
</dbReference>
<dbReference type="InterPro" id="IPR029069">
    <property type="entry name" value="HotDog_dom_sf"/>
</dbReference>
<dbReference type="PANTHER" id="PTHR31793:SF2">
    <property type="entry name" value="BLR1345 PROTEIN"/>
    <property type="match status" value="1"/>
</dbReference>